<feature type="domain" description="CBS" evidence="3">
    <location>
        <begin position="15"/>
        <end position="74"/>
    </location>
</feature>
<reference evidence="4 5" key="1">
    <citation type="submission" date="2019-02" db="EMBL/GenBank/DDBJ databases">
        <title>Deep-cultivation of Planctomycetes and their phenomic and genomic characterization uncovers novel biology.</title>
        <authorList>
            <person name="Wiegand S."/>
            <person name="Jogler M."/>
            <person name="Boedeker C."/>
            <person name="Pinto D."/>
            <person name="Vollmers J."/>
            <person name="Rivas-Marin E."/>
            <person name="Kohn T."/>
            <person name="Peeters S.H."/>
            <person name="Heuer A."/>
            <person name="Rast P."/>
            <person name="Oberbeckmann S."/>
            <person name="Bunk B."/>
            <person name="Jeske O."/>
            <person name="Meyerdierks A."/>
            <person name="Storesund J.E."/>
            <person name="Kallscheuer N."/>
            <person name="Luecker S."/>
            <person name="Lage O.M."/>
            <person name="Pohl T."/>
            <person name="Merkel B.J."/>
            <person name="Hornburger P."/>
            <person name="Mueller R.-W."/>
            <person name="Bruemmer F."/>
            <person name="Labrenz M."/>
            <person name="Spormann A.M."/>
            <person name="Op Den Camp H."/>
            <person name="Overmann J."/>
            <person name="Amann R."/>
            <person name="Jetten M.S.M."/>
            <person name="Mascher T."/>
            <person name="Medema M.H."/>
            <person name="Devos D.P."/>
            <person name="Kaster A.-K."/>
            <person name="Ovreas L."/>
            <person name="Rohde M."/>
            <person name="Galperin M.Y."/>
            <person name="Jogler C."/>
        </authorList>
    </citation>
    <scope>NUCLEOTIDE SEQUENCE [LARGE SCALE GENOMIC DNA]</scope>
    <source>
        <strain evidence="4 5">Pla52o</strain>
    </source>
</reference>
<protein>
    <submittedName>
        <fullName evidence="4">Inosine 5'-monophosphate dehydrogenase</fullName>
    </submittedName>
</protein>
<dbReference type="PROSITE" id="PS51371">
    <property type="entry name" value="CBS"/>
    <property type="match status" value="2"/>
</dbReference>
<evidence type="ECO:0000313" key="5">
    <source>
        <dbReference type="Proteomes" id="UP000316304"/>
    </source>
</evidence>
<evidence type="ECO:0000256" key="2">
    <source>
        <dbReference type="PROSITE-ProRule" id="PRU00703"/>
    </source>
</evidence>
<proteinExistence type="predicted"/>
<accession>A0A5C6CFX6</accession>
<dbReference type="AlphaFoldDB" id="A0A5C6CFX6"/>
<sequence>MTKFGSHEDSVQQWMSIPTNSVQREGTVRDVLELMKGKQITSVPVVDPQGLVIGIVTQRDLASVVLSTDQLLDSDYPHYEDCLWAVDLIQRRLGSDKVTEVMSESVASIEPGRSMWEAAKQMTELGIHHLAVTKNGKLLGMLSSSDFMRLVASMG</sequence>
<dbReference type="EMBL" id="SJPT01000005">
    <property type="protein sequence ID" value="TWU22281.1"/>
    <property type="molecule type" value="Genomic_DNA"/>
</dbReference>
<dbReference type="SMART" id="SM00116">
    <property type="entry name" value="CBS"/>
    <property type="match status" value="2"/>
</dbReference>
<dbReference type="Proteomes" id="UP000316304">
    <property type="component" value="Unassembled WGS sequence"/>
</dbReference>
<feature type="domain" description="CBS" evidence="3">
    <location>
        <begin position="102"/>
        <end position="155"/>
    </location>
</feature>
<evidence type="ECO:0000259" key="3">
    <source>
        <dbReference type="PROSITE" id="PS51371"/>
    </source>
</evidence>
<gene>
    <name evidence="4" type="ORF">Pla52o_33370</name>
</gene>
<dbReference type="PANTHER" id="PTHR43080">
    <property type="entry name" value="CBS DOMAIN-CONTAINING PROTEIN CBSX3, MITOCHONDRIAL"/>
    <property type="match status" value="1"/>
</dbReference>
<dbReference type="PANTHER" id="PTHR43080:SF2">
    <property type="entry name" value="CBS DOMAIN-CONTAINING PROTEIN"/>
    <property type="match status" value="1"/>
</dbReference>
<keyword evidence="1 2" id="KW-0129">CBS domain</keyword>
<name>A0A5C6CFX6_9BACT</name>
<dbReference type="SUPFAM" id="SSF54631">
    <property type="entry name" value="CBS-domain pair"/>
    <property type="match status" value="1"/>
</dbReference>
<dbReference type="InterPro" id="IPR046342">
    <property type="entry name" value="CBS_dom_sf"/>
</dbReference>
<dbReference type="Pfam" id="PF00571">
    <property type="entry name" value="CBS"/>
    <property type="match status" value="2"/>
</dbReference>
<keyword evidence="5" id="KW-1185">Reference proteome</keyword>
<evidence type="ECO:0000256" key="1">
    <source>
        <dbReference type="ARBA" id="ARBA00023122"/>
    </source>
</evidence>
<organism evidence="4 5">
    <name type="scientific">Novipirellula galeiformis</name>
    <dbReference type="NCBI Taxonomy" id="2528004"/>
    <lineage>
        <taxon>Bacteria</taxon>
        <taxon>Pseudomonadati</taxon>
        <taxon>Planctomycetota</taxon>
        <taxon>Planctomycetia</taxon>
        <taxon>Pirellulales</taxon>
        <taxon>Pirellulaceae</taxon>
        <taxon>Novipirellula</taxon>
    </lineage>
</organism>
<dbReference type="InterPro" id="IPR000644">
    <property type="entry name" value="CBS_dom"/>
</dbReference>
<evidence type="ECO:0000313" key="4">
    <source>
        <dbReference type="EMBL" id="TWU22281.1"/>
    </source>
</evidence>
<dbReference type="Gene3D" id="3.10.580.10">
    <property type="entry name" value="CBS-domain"/>
    <property type="match status" value="1"/>
</dbReference>
<comment type="caution">
    <text evidence="4">The sequence shown here is derived from an EMBL/GenBank/DDBJ whole genome shotgun (WGS) entry which is preliminary data.</text>
</comment>
<dbReference type="RefSeq" id="WP_197169266.1">
    <property type="nucleotide sequence ID" value="NZ_SJPT01000005.1"/>
</dbReference>
<dbReference type="InterPro" id="IPR051257">
    <property type="entry name" value="Diverse_CBS-Domain"/>
</dbReference>